<name>Q8C331_MOUSE</name>
<evidence type="ECO:0000313" key="2">
    <source>
        <dbReference type="MGI" id="MGI:2442810"/>
    </source>
</evidence>
<reference evidence="1" key="8">
    <citation type="journal article" date="2005" name="Science">
        <title>Antisense Transcription in the Mammalian Transcriptome.</title>
        <authorList>
            <consortium name="RIKEN Genome Exploration Research Group and Genome Science Group (Genome Network Project Core Group) and the FANTOM Consortium"/>
        </authorList>
    </citation>
    <scope>NUCLEOTIDE SEQUENCE</scope>
    <source>
        <strain evidence="1">C57BL/6J</strain>
        <tissue evidence="1">Lung</tissue>
    </source>
</reference>
<reference evidence="1" key="3">
    <citation type="journal article" date="2000" name="Genome Res.">
        <title>RIKEN integrated sequence analysis (RISA) system--384-format sequencing pipeline with 384 multicapillary sequencer.</title>
        <authorList>
            <person name="Shibata K."/>
            <person name="Itoh M."/>
            <person name="Aizawa K."/>
            <person name="Nagaoka S."/>
            <person name="Sasaki N."/>
            <person name="Carninci P."/>
            <person name="Konno H."/>
            <person name="Akiyama J."/>
            <person name="Nishi K."/>
            <person name="Kitsunai T."/>
            <person name="Tashiro H."/>
            <person name="Itoh M."/>
            <person name="Sumi N."/>
            <person name="Ishii Y."/>
            <person name="Nakamura S."/>
            <person name="Hazama M."/>
            <person name="Nishine T."/>
            <person name="Harada A."/>
            <person name="Yamamoto R."/>
            <person name="Matsumoto H."/>
            <person name="Sakaguchi S."/>
            <person name="Ikegami T."/>
            <person name="Kashiwagi K."/>
            <person name="Fujiwake S."/>
            <person name="Inoue K."/>
            <person name="Togawa Y."/>
            <person name="Izawa M."/>
            <person name="Ohara E."/>
            <person name="Watahiki M."/>
            <person name="Yoneda Y."/>
            <person name="Ishikawa T."/>
            <person name="Ozawa K."/>
            <person name="Tanaka T."/>
            <person name="Matsuura S."/>
            <person name="Kawai J."/>
            <person name="Okazaki Y."/>
            <person name="Muramatsu M."/>
            <person name="Inoue Y."/>
            <person name="Kira A."/>
            <person name="Hayashizaki Y."/>
        </authorList>
    </citation>
    <scope>NUCLEOTIDE SEQUENCE</scope>
    <source>
        <strain evidence="1">C57BL/6J</strain>
        <tissue evidence="1">Lung</tissue>
    </source>
</reference>
<organism evidence="1">
    <name type="scientific">Mus musculus</name>
    <name type="common">Mouse</name>
    <dbReference type="NCBI Taxonomy" id="10090"/>
    <lineage>
        <taxon>Eukaryota</taxon>
        <taxon>Metazoa</taxon>
        <taxon>Chordata</taxon>
        <taxon>Craniata</taxon>
        <taxon>Vertebrata</taxon>
        <taxon>Euteleostomi</taxon>
        <taxon>Mammalia</taxon>
        <taxon>Eutheria</taxon>
        <taxon>Euarchontoglires</taxon>
        <taxon>Glires</taxon>
        <taxon>Rodentia</taxon>
        <taxon>Myomorpha</taxon>
        <taxon>Muroidea</taxon>
        <taxon>Muridae</taxon>
        <taxon>Murinae</taxon>
        <taxon>Mus</taxon>
        <taxon>Mus</taxon>
    </lineage>
</organism>
<proteinExistence type="evidence at transcript level"/>
<dbReference type="AlphaFoldDB" id="Q8C331"/>
<accession>Q8C331</accession>
<reference evidence="1" key="2">
    <citation type="journal article" date="2000" name="Genome Res.">
        <title>Normalization and subtraction of cap-trapper-selected cDNAs to prepare full-length cDNA libraries for rapid discovery of new genes.</title>
        <authorList>
            <person name="Carninci P."/>
            <person name="Shibata Y."/>
            <person name="Hayatsu N."/>
            <person name="Sugahara Y."/>
            <person name="Shibata K."/>
            <person name="Itoh M."/>
            <person name="Konno H."/>
            <person name="Okazaki Y."/>
            <person name="Muramatsu M."/>
            <person name="Hayashizaki Y."/>
        </authorList>
    </citation>
    <scope>NUCLEOTIDE SEQUENCE</scope>
    <source>
        <strain evidence="1">C57BL/6J</strain>
        <tissue evidence="1">Lung</tissue>
    </source>
</reference>
<reference evidence="1" key="6">
    <citation type="submission" date="2002-04" db="EMBL/GenBank/DDBJ databases">
        <authorList>
            <person name="Adachi J."/>
            <person name="Aizawa K."/>
            <person name="Akimura T."/>
            <person name="Arakawa T."/>
            <person name="Bono H."/>
            <person name="Carninci P."/>
            <person name="Fukuda S."/>
            <person name="Furuno M."/>
            <person name="Hanagaki T."/>
            <person name="Hara A."/>
            <person name="Hashizume W."/>
            <person name="Hayashida K."/>
            <person name="Hayatsu N."/>
            <person name="Hiramoto K."/>
            <person name="Hiraoka T."/>
            <person name="Hirozane T."/>
            <person name="Hori F."/>
            <person name="Imotani K."/>
            <person name="Ishii Y."/>
            <person name="Itoh M."/>
            <person name="Kagawa I."/>
            <person name="Kasukawa T."/>
            <person name="Katoh H."/>
            <person name="Kawai J."/>
            <person name="Kojima Y."/>
            <person name="Kondo S."/>
            <person name="Konno H."/>
            <person name="Kouda M."/>
            <person name="Koya S."/>
            <person name="Kurihara C."/>
            <person name="Matsuyama T."/>
            <person name="Miyazaki A."/>
            <person name="Murata M."/>
            <person name="Nakamura M."/>
            <person name="Nishi K."/>
            <person name="Nomura K."/>
            <person name="Numazaki R."/>
            <person name="Ohno M."/>
            <person name="Ohsato N."/>
            <person name="Okazaki Y."/>
            <person name="Saito R."/>
            <person name="Saitoh H."/>
            <person name="Sakai C."/>
            <person name="Sakai K."/>
            <person name="Sakazume N."/>
            <person name="Sano H."/>
            <person name="Sasaki D."/>
            <person name="Shibata K."/>
            <person name="Shinagawa A."/>
            <person name="Shiraki T."/>
            <person name="Sogabe Y."/>
            <person name="Tagami M."/>
            <person name="Tagawa A."/>
            <person name="Takahashi F."/>
            <person name="Takaku-Akahira S."/>
            <person name="Takeda Y."/>
            <person name="Tanaka T."/>
            <person name="Tomaru A."/>
            <person name="Toya T."/>
            <person name="Yasunishi A."/>
            <person name="Muramatsu M."/>
            <person name="Hayashizaki Y."/>
        </authorList>
    </citation>
    <scope>NUCLEOTIDE SEQUENCE</scope>
    <source>
        <strain evidence="1">C57BL/6J</strain>
        <tissue evidence="1">Lung</tissue>
    </source>
</reference>
<dbReference type="AGR" id="MGI:2442810"/>
<dbReference type="MGI" id="MGI:2442810">
    <property type="gene designation" value="5031434C07Rik"/>
</dbReference>
<gene>
    <name evidence="2" type="primary">5031434C07Rik</name>
</gene>
<reference evidence="1" key="1">
    <citation type="journal article" date="1999" name="Methods Enzymol.">
        <title>High-efficiency full-length cDNA cloning.</title>
        <authorList>
            <person name="Carninci P."/>
            <person name="Hayashizaki Y."/>
        </authorList>
    </citation>
    <scope>NUCLEOTIDE SEQUENCE</scope>
    <source>
        <strain evidence="1">C57BL/6J</strain>
        <tissue evidence="1">Lung</tissue>
    </source>
</reference>
<dbReference type="EMBL" id="AK087115">
    <property type="protein sequence ID" value="BAC39807.1"/>
    <property type="molecule type" value="mRNA"/>
</dbReference>
<reference evidence="1" key="7">
    <citation type="journal article" date="2005" name="Science">
        <title>The Transcriptional Landscape of the Mammalian Genome.</title>
        <authorList>
            <consortium name="The FANTOM Consortium"/>
            <consortium name="Riken Genome Exploration Research Group and Genome Science Group (Genome Network Project Core Group)"/>
        </authorList>
    </citation>
    <scope>NUCLEOTIDE SEQUENCE</scope>
    <source>
        <strain evidence="1">C57BL/6J</strain>
        <tissue evidence="1">Lung</tissue>
    </source>
</reference>
<reference evidence="1" key="4">
    <citation type="journal article" date="2001" name="Nature">
        <title>Functional annotation of a full-length mouse cDNA collection.</title>
        <authorList>
            <consortium name="The RIKEN Genome Exploration Research Group Phase II Team and the FANTOM Consortium"/>
        </authorList>
    </citation>
    <scope>NUCLEOTIDE SEQUENCE</scope>
    <source>
        <strain evidence="1">C57BL/6J</strain>
        <tissue evidence="1">Lung</tissue>
    </source>
</reference>
<sequence>MSQQHSHMGPHGWKRREWPFFSLPHLYQPSTPMFYFPSSPPLRNNCVCLEMEQSCPSLTPFVRSFLLLPACSTHHTATPFLCASITGSAPSGMRPGRGFPCKQDIVVQEIKHARQQWQMSLDHSEGLMEDG</sequence>
<evidence type="ECO:0000313" key="1">
    <source>
        <dbReference type="EMBL" id="BAC39807.1"/>
    </source>
</evidence>
<reference evidence="1" key="5">
    <citation type="journal article" date="2002" name="Nature">
        <title>Analysis of the mouse transcriptome based on functional annotation of 60,770 full-length cDNAs.</title>
        <authorList>
            <consortium name="The FANTOM Consortium and the RIKEN Genome Exploration Research Group Phase I and II Team"/>
        </authorList>
    </citation>
    <scope>NUCLEOTIDE SEQUENCE</scope>
    <source>
        <strain evidence="1">C57BL/6J</strain>
        <tissue evidence="1">Lung</tissue>
    </source>
</reference>
<protein>
    <submittedName>
        <fullName evidence="1">Uncharacterized protein</fullName>
    </submittedName>
</protein>